<name>A0A2S9YCN8_9BACT</name>
<proteinExistence type="predicted"/>
<dbReference type="AlphaFoldDB" id="A0A2S9YCN8"/>
<evidence type="ECO:0000313" key="2">
    <source>
        <dbReference type="Proteomes" id="UP000237968"/>
    </source>
</evidence>
<dbReference type="Proteomes" id="UP000237968">
    <property type="component" value="Unassembled WGS sequence"/>
</dbReference>
<dbReference type="RefSeq" id="WP_106391479.1">
    <property type="nucleotide sequence ID" value="NZ_PVNK01000110.1"/>
</dbReference>
<organism evidence="1 2">
    <name type="scientific">Enhygromyxa salina</name>
    <dbReference type="NCBI Taxonomy" id="215803"/>
    <lineage>
        <taxon>Bacteria</taxon>
        <taxon>Pseudomonadati</taxon>
        <taxon>Myxococcota</taxon>
        <taxon>Polyangia</taxon>
        <taxon>Nannocystales</taxon>
        <taxon>Nannocystaceae</taxon>
        <taxon>Enhygromyxa</taxon>
    </lineage>
</organism>
<protein>
    <submittedName>
        <fullName evidence="1">Uncharacterized protein</fullName>
    </submittedName>
</protein>
<accession>A0A2S9YCN8</accession>
<keyword evidence="2" id="KW-1185">Reference proteome</keyword>
<gene>
    <name evidence="1" type="ORF">ENSA5_20460</name>
</gene>
<dbReference type="OrthoDB" id="9851438at2"/>
<comment type="caution">
    <text evidence="1">The sequence shown here is derived from an EMBL/GenBank/DDBJ whole genome shotgun (WGS) entry which is preliminary data.</text>
</comment>
<evidence type="ECO:0000313" key="1">
    <source>
        <dbReference type="EMBL" id="PRQ02869.1"/>
    </source>
</evidence>
<dbReference type="EMBL" id="PVNK01000110">
    <property type="protein sequence ID" value="PRQ02869.1"/>
    <property type="molecule type" value="Genomic_DNA"/>
</dbReference>
<sequence length="159" mass="17437">MIQWIGHEGCEVALDTRYDPALISTWYGQASCELIDRYFRWSDTNAAAALAAEQQLVHIVDLRFTTLPAPAACKRLIEHARDDLGAEVTLSSVVVLGDPALRWVVSAAHRMSNGRGLEVVNSIDAAIELALRRMWDARIPPPCGLAPGRYEAPTLELTG</sequence>
<reference evidence="1 2" key="1">
    <citation type="submission" date="2018-03" db="EMBL/GenBank/DDBJ databases">
        <title>Draft Genome Sequences of the Obligatory Marine Myxobacteria Enhygromyxa salina SWB005.</title>
        <authorList>
            <person name="Poehlein A."/>
            <person name="Moghaddam J.A."/>
            <person name="Harms H."/>
            <person name="Alanjari M."/>
            <person name="Koenig G.M."/>
            <person name="Daniel R."/>
            <person name="Schaeberle T.F."/>
        </authorList>
    </citation>
    <scope>NUCLEOTIDE SEQUENCE [LARGE SCALE GENOMIC DNA]</scope>
    <source>
        <strain evidence="1 2">SWB005</strain>
    </source>
</reference>